<feature type="non-terminal residue" evidence="1">
    <location>
        <position position="1"/>
    </location>
</feature>
<protein>
    <submittedName>
        <fullName evidence="1">Uncharacterized protein</fullName>
    </submittedName>
</protein>
<comment type="caution">
    <text evidence="1">The sequence shown here is derived from an EMBL/GenBank/DDBJ whole genome shotgun (WGS) entry which is preliminary data.</text>
</comment>
<name>A0A1D2M738_ORCCI</name>
<accession>A0A1D2M738</accession>
<gene>
    <name evidence="1" type="ORF">Ocin01_17904</name>
</gene>
<organism evidence="1 2">
    <name type="scientific">Orchesella cincta</name>
    <name type="common">Springtail</name>
    <name type="synonym">Podura cincta</name>
    <dbReference type="NCBI Taxonomy" id="48709"/>
    <lineage>
        <taxon>Eukaryota</taxon>
        <taxon>Metazoa</taxon>
        <taxon>Ecdysozoa</taxon>
        <taxon>Arthropoda</taxon>
        <taxon>Hexapoda</taxon>
        <taxon>Collembola</taxon>
        <taxon>Entomobryomorpha</taxon>
        <taxon>Entomobryoidea</taxon>
        <taxon>Orchesellidae</taxon>
        <taxon>Orchesellinae</taxon>
        <taxon>Orchesella</taxon>
    </lineage>
</organism>
<evidence type="ECO:0000313" key="1">
    <source>
        <dbReference type="EMBL" id="ODM88778.1"/>
    </source>
</evidence>
<reference evidence="1 2" key="1">
    <citation type="journal article" date="2016" name="Genome Biol. Evol.">
        <title>Gene Family Evolution Reflects Adaptation to Soil Environmental Stressors in the Genome of the Collembolan Orchesella cincta.</title>
        <authorList>
            <person name="Faddeeva-Vakhrusheva A."/>
            <person name="Derks M.F."/>
            <person name="Anvar S.Y."/>
            <person name="Agamennone V."/>
            <person name="Suring W."/>
            <person name="Smit S."/>
            <person name="van Straalen N.M."/>
            <person name="Roelofs D."/>
        </authorList>
    </citation>
    <scope>NUCLEOTIDE SEQUENCE [LARGE SCALE GENOMIC DNA]</scope>
    <source>
        <tissue evidence="1">Mixed pool</tissue>
    </source>
</reference>
<evidence type="ECO:0000313" key="2">
    <source>
        <dbReference type="Proteomes" id="UP000094527"/>
    </source>
</evidence>
<keyword evidence="2" id="KW-1185">Reference proteome</keyword>
<dbReference type="Proteomes" id="UP000094527">
    <property type="component" value="Unassembled WGS sequence"/>
</dbReference>
<sequence>QNDKRDVKDIYEFLSETYGNWPIFTNRDPNEKFQLGDYGGSLESNGKERIYPLILQVGIPGIGSHIELDIGQTIFGAITWTDFHTFFNRVYKNVELKKPFRLDQISEMQTFQNKLNQVVNNSLKGDGYCAELQRTLMTFLRKRRCNLISTG</sequence>
<proteinExistence type="predicted"/>
<dbReference type="EMBL" id="LJIJ01003198">
    <property type="protein sequence ID" value="ODM88778.1"/>
    <property type="molecule type" value="Genomic_DNA"/>
</dbReference>
<dbReference type="AlphaFoldDB" id="A0A1D2M738"/>